<sequence length="41" mass="5010">MLRNILATIGFWVVVKQGYDFYCEYNELKKENEFLRAHQNK</sequence>
<dbReference type="AlphaFoldDB" id="A0A841G8C7"/>
<name>A0A841G8C7_9GAMM</name>
<dbReference type="EMBL" id="JACHGR010000004">
    <property type="protein sequence ID" value="MBB6055374.1"/>
    <property type="molecule type" value="Genomic_DNA"/>
</dbReference>
<accession>A0A841G8C7</accession>
<proteinExistence type="predicted"/>
<gene>
    <name evidence="1" type="ORF">HNR75_001280</name>
</gene>
<keyword evidence="2" id="KW-1185">Reference proteome</keyword>
<organism evidence="1 2">
    <name type="scientific">Tolumonas osonensis</name>
    <dbReference type="NCBI Taxonomy" id="675874"/>
    <lineage>
        <taxon>Bacteria</taxon>
        <taxon>Pseudomonadati</taxon>
        <taxon>Pseudomonadota</taxon>
        <taxon>Gammaproteobacteria</taxon>
        <taxon>Aeromonadales</taxon>
        <taxon>Aeromonadaceae</taxon>
        <taxon>Tolumonas</taxon>
    </lineage>
</organism>
<reference evidence="1 2" key="1">
    <citation type="submission" date="2020-08" db="EMBL/GenBank/DDBJ databases">
        <title>Genomic Encyclopedia of Type Strains, Phase IV (KMG-IV): sequencing the most valuable type-strain genomes for metagenomic binning, comparative biology and taxonomic classification.</title>
        <authorList>
            <person name="Goeker M."/>
        </authorList>
    </citation>
    <scope>NUCLEOTIDE SEQUENCE [LARGE SCALE GENOMIC DNA]</scope>
    <source>
        <strain evidence="1 2">DSM 22975</strain>
    </source>
</reference>
<evidence type="ECO:0000313" key="1">
    <source>
        <dbReference type="EMBL" id="MBB6055374.1"/>
    </source>
</evidence>
<dbReference type="Proteomes" id="UP000585721">
    <property type="component" value="Unassembled WGS sequence"/>
</dbReference>
<protein>
    <submittedName>
        <fullName evidence="1">Uncharacterized protein</fullName>
    </submittedName>
</protein>
<evidence type="ECO:0000313" key="2">
    <source>
        <dbReference type="Proteomes" id="UP000585721"/>
    </source>
</evidence>
<comment type="caution">
    <text evidence="1">The sequence shown here is derived from an EMBL/GenBank/DDBJ whole genome shotgun (WGS) entry which is preliminary data.</text>
</comment>